<accession>A0A4R5PL04</accession>
<dbReference type="EMBL" id="SMSI01000002">
    <property type="protein sequence ID" value="TDH36346.1"/>
    <property type="molecule type" value="Genomic_DNA"/>
</dbReference>
<protein>
    <submittedName>
        <fullName evidence="2">Hemerythrin domain-containing protein</fullName>
    </submittedName>
</protein>
<proteinExistence type="predicted"/>
<dbReference type="Pfam" id="PF01814">
    <property type="entry name" value="Hemerythrin"/>
    <property type="match status" value="1"/>
</dbReference>
<dbReference type="Proteomes" id="UP000295131">
    <property type="component" value="Unassembled WGS sequence"/>
</dbReference>
<dbReference type="Gene3D" id="1.20.120.520">
    <property type="entry name" value="nmb1532 protein domain like"/>
    <property type="match status" value="1"/>
</dbReference>
<dbReference type="AlphaFoldDB" id="A0A4R5PL04"/>
<dbReference type="InterPro" id="IPR012312">
    <property type="entry name" value="Hemerythrin-like"/>
</dbReference>
<sequence>MSVTDLVATFFKAKTDQLALCDQLEEIADSLPDRVNRQKCLYAAAALAPMIRKVHQFEEEILFPRLAVLMSGEPTSARTLERLRFEHCEDECFAEELTEALFDLGRGRVDLNVEATGYMLRGFFEAVRRHIAAEQEIVQRCSH</sequence>
<comment type="caution">
    <text evidence="2">The sequence shown here is derived from an EMBL/GenBank/DDBJ whole genome shotgun (WGS) entry which is preliminary data.</text>
</comment>
<organism evidence="2 3">
    <name type="scientific">Pseudohoeflea suaedae</name>
    <dbReference type="NCBI Taxonomy" id="877384"/>
    <lineage>
        <taxon>Bacteria</taxon>
        <taxon>Pseudomonadati</taxon>
        <taxon>Pseudomonadota</taxon>
        <taxon>Alphaproteobacteria</taxon>
        <taxon>Hyphomicrobiales</taxon>
        <taxon>Rhizobiaceae</taxon>
        <taxon>Pseudohoeflea</taxon>
    </lineage>
</organism>
<keyword evidence="3" id="KW-1185">Reference proteome</keyword>
<name>A0A4R5PL04_9HYPH</name>
<dbReference type="OrthoDB" id="8282715at2"/>
<evidence type="ECO:0000259" key="1">
    <source>
        <dbReference type="Pfam" id="PF01814"/>
    </source>
</evidence>
<gene>
    <name evidence="2" type="ORF">E2A64_11460</name>
</gene>
<reference evidence="2 3" key="1">
    <citation type="journal article" date="2013" name="Int. J. Syst. Evol. Microbiol.">
        <title>Hoeflea suaedae sp. nov., an endophytic bacterium isolated from the root of the halophyte Suaeda maritima.</title>
        <authorList>
            <person name="Chung E.J."/>
            <person name="Park J.A."/>
            <person name="Pramanik P."/>
            <person name="Bibi F."/>
            <person name="Jeon C.O."/>
            <person name="Chung Y.R."/>
        </authorList>
    </citation>
    <scope>NUCLEOTIDE SEQUENCE [LARGE SCALE GENOMIC DNA]</scope>
    <source>
        <strain evidence="2 3">YC6898</strain>
    </source>
</reference>
<evidence type="ECO:0000313" key="3">
    <source>
        <dbReference type="Proteomes" id="UP000295131"/>
    </source>
</evidence>
<evidence type="ECO:0000313" key="2">
    <source>
        <dbReference type="EMBL" id="TDH36346.1"/>
    </source>
</evidence>
<feature type="domain" description="Hemerythrin-like" evidence="1">
    <location>
        <begin position="18"/>
        <end position="138"/>
    </location>
</feature>